<dbReference type="Proteomes" id="UP000019155">
    <property type="component" value="Unassembled WGS sequence"/>
</dbReference>
<organism evidence="4 5">
    <name type="scientific">Bifidobacterium moukalabense DSM 27321</name>
    <dbReference type="NCBI Taxonomy" id="1435051"/>
    <lineage>
        <taxon>Bacteria</taxon>
        <taxon>Bacillati</taxon>
        <taxon>Actinomycetota</taxon>
        <taxon>Actinomycetes</taxon>
        <taxon>Bifidobacteriales</taxon>
        <taxon>Bifidobacteriaceae</taxon>
        <taxon>Bifidobacterium</taxon>
    </lineage>
</organism>
<feature type="chain" id="PRO_5004844959" description="Cell surface protein" evidence="3">
    <location>
        <begin position="33"/>
        <end position="433"/>
    </location>
</feature>
<proteinExistence type="predicted"/>
<dbReference type="PATRIC" id="fig|1435051.3.peg.903"/>
<dbReference type="STRING" id="1435051.BMOU_0917"/>
<keyword evidence="5" id="KW-1185">Reference proteome</keyword>
<feature type="signal peptide" evidence="3">
    <location>
        <begin position="1"/>
        <end position="32"/>
    </location>
</feature>
<evidence type="ECO:0000256" key="2">
    <source>
        <dbReference type="SAM" id="Phobius"/>
    </source>
</evidence>
<dbReference type="eggNOG" id="ENOG502Z8VS">
    <property type="taxonomic scope" value="Bacteria"/>
</dbReference>
<keyword evidence="3" id="KW-0732">Signal</keyword>
<evidence type="ECO:0000256" key="1">
    <source>
        <dbReference type="SAM" id="MobiDB-lite"/>
    </source>
</evidence>
<dbReference type="OrthoDB" id="3196529at2"/>
<gene>
    <name evidence="4" type="ORF">BMOU_0917</name>
</gene>
<comment type="caution">
    <text evidence="4">The sequence shown here is derived from an EMBL/GenBank/DDBJ whole genome shotgun (WGS) entry which is preliminary data.</text>
</comment>
<dbReference type="EMBL" id="AZMV01000004">
    <property type="protein sequence ID" value="ETY71425.1"/>
    <property type="molecule type" value="Genomic_DNA"/>
</dbReference>
<feature type="transmembrane region" description="Helical" evidence="2">
    <location>
        <begin position="379"/>
        <end position="397"/>
    </location>
</feature>
<keyword evidence="2" id="KW-1133">Transmembrane helix</keyword>
<evidence type="ECO:0000313" key="4">
    <source>
        <dbReference type="EMBL" id="ETY71425.1"/>
    </source>
</evidence>
<dbReference type="GeneID" id="97501280"/>
<feature type="compositionally biased region" description="Low complexity" evidence="1">
    <location>
        <begin position="360"/>
        <end position="371"/>
    </location>
</feature>
<reference evidence="4 5" key="1">
    <citation type="journal article" date="2014" name="Genome Announc.">
        <title>The Genome Sequence of Bifidobacterium moukalabense DSM 27321 Highlights the Close Phylogenetic Relatedness with the Bifidobacterium dentium Taxon.</title>
        <authorList>
            <person name="Lugli G.A."/>
            <person name="Duranti S."/>
            <person name="Milani C."/>
            <person name="Turroni F."/>
            <person name="Viappiani A."/>
            <person name="Mangifesta M."/>
            <person name="van Sinderen D."/>
            <person name="Ventura M."/>
        </authorList>
    </citation>
    <scope>NUCLEOTIDE SEQUENCE [LARGE SCALE GENOMIC DNA]</scope>
    <source>
        <strain evidence="4 5">DSM 27321</strain>
    </source>
</reference>
<sequence>MTTSRFVRAFGAFAAAFFVALFLLAMPMTASADGQSFTLGSVVNAGLDTGYSESNEIKESDPHFGWQLGSFNVKGFTSVQRNGESFTFLKTIGDKVSLNFELSQDINRLNGNSSLTIANDENGYDQGMQIKKSEPGFGRGTLIVRKTDYQNNSSDPQVYNDYFAGVTAGANTQVDLFEEGDYEVVLDYEIKNDVHHVGGFLFVPEASIFPKYNNYTIRFKFSVRNGNTMAFLFDAQSGSELTNESVAPNGFSIDLARSRYLNINVKREVLTGKSFDVRSNAPAKDGDKYTEEGVYTITSENTSTGQTTEKTIYVGGDPQLKAYAVTGYSVSQIKEMVNQGAVIGDDGSITWPESSNQTETPVSNDSSSASTTKSGGVNLTLPLLIVALIVVAVIVLVKSRFARAVSLPESQSLASIDGDDSVEFAVVDAKDDR</sequence>
<evidence type="ECO:0008006" key="6">
    <source>
        <dbReference type="Google" id="ProtNLM"/>
    </source>
</evidence>
<evidence type="ECO:0000256" key="3">
    <source>
        <dbReference type="SAM" id="SignalP"/>
    </source>
</evidence>
<protein>
    <recommendedName>
        <fullName evidence="6">Cell surface protein</fullName>
    </recommendedName>
</protein>
<accession>W4N9V1</accession>
<dbReference type="RefSeq" id="WP_051428919.1">
    <property type="nucleotide sequence ID" value="NZ_AZMV01000004.1"/>
</dbReference>
<name>W4N9V1_9BIFI</name>
<keyword evidence="2" id="KW-0472">Membrane</keyword>
<feature type="region of interest" description="Disordered" evidence="1">
    <location>
        <begin position="345"/>
        <end position="371"/>
    </location>
</feature>
<keyword evidence="2" id="KW-0812">Transmembrane</keyword>
<dbReference type="AlphaFoldDB" id="W4N9V1"/>
<evidence type="ECO:0000313" key="5">
    <source>
        <dbReference type="Proteomes" id="UP000019155"/>
    </source>
</evidence>